<protein>
    <submittedName>
        <fullName evidence="2">DUF1003 domain-containing protein</fullName>
    </submittedName>
</protein>
<evidence type="ECO:0000256" key="1">
    <source>
        <dbReference type="SAM" id="Phobius"/>
    </source>
</evidence>
<sequence length="145" mass="16909">MKLKLNHLKAEKTWHQLHKESLDFGQRLADSVATGMGSWRFIIIQTIIVALWMILNAVAYIYHWDPYPYILLNLLFSTQAAYAAPIIMMAQNRQNERDRAQADADYKTNCDAKEEIEALTKKLNSIEVDKLDRILELLEKMENKK</sequence>
<dbReference type="KEGG" id="mrub:DEO27_015520"/>
<accession>A0A5C1I088</accession>
<evidence type="ECO:0000313" key="3">
    <source>
        <dbReference type="Proteomes" id="UP000251402"/>
    </source>
</evidence>
<proteinExistence type="predicted"/>
<keyword evidence="1" id="KW-0812">Transmembrane</keyword>
<dbReference type="EMBL" id="CP043450">
    <property type="protein sequence ID" value="QEM11375.1"/>
    <property type="molecule type" value="Genomic_DNA"/>
</dbReference>
<dbReference type="InterPro" id="IPR010406">
    <property type="entry name" value="DUF1003"/>
</dbReference>
<gene>
    <name evidence="2" type="ORF">DEO27_015520</name>
</gene>
<dbReference type="RefSeq" id="WP_112573913.1">
    <property type="nucleotide sequence ID" value="NZ_CP043450.1"/>
</dbReference>
<dbReference type="OrthoDB" id="9795736at2"/>
<organism evidence="2 3">
    <name type="scientific">Mucilaginibacter rubeus</name>
    <dbReference type="NCBI Taxonomy" id="2027860"/>
    <lineage>
        <taxon>Bacteria</taxon>
        <taxon>Pseudomonadati</taxon>
        <taxon>Bacteroidota</taxon>
        <taxon>Sphingobacteriia</taxon>
        <taxon>Sphingobacteriales</taxon>
        <taxon>Sphingobacteriaceae</taxon>
        <taxon>Mucilaginibacter</taxon>
    </lineage>
</organism>
<dbReference type="AlphaFoldDB" id="A0A5C1I088"/>
<feature type="transmembrane region" description="Helical" evidence="1">
    <location>
        <begin position="69"/>
        <end position="90"/>
    </location>
</feature>
<name>A0A5C1I088_9SPHI</name>
<dbReference type="Proteomes" id="UP000251402">
    <property type="component" value="Chromosome"/>
</dbReference>
<evidence type="ECO:0000313" key="2">
    <source>
        <dbReference type="EMBL" id="QEM11375.1"/>
    </source>
</evidence>
<dbReference type="PANTHER" id="PTHR41386">
    <property type="entry name" value="INTEGRAL MEMBRANE PROTEIN-RELATED"/>
    <property type="match status" value="1"/>
</dbReference>
<dbReference type="Pfam" id="PF06210">
    <property type="entry name" value="DUF1003"/>
    <property type="match status" value="1"/>
</dbReference>
<keyword evidence="1" id="KW-1133">Transmembrane helix</keyword>
<keyword evidence="1" id="KW-0472">Membrane</keyword>
<dbReference type="PANTHER" id="PTHR41386:SF1">
    <property type="entry name" value="MEMBRANE PROTEIN"/>
    <property type="match status" value="1"/>
</dbReference>
<feature type="transmembrane region" description="Helical" evidence="1">
    <location>
        <begin position="41"/>
        <end position="63"/>
    </location>
</feature>
<reference evidence="2" key="1">
    <citation type="submission" date="2019-08" db="EMBL/GenBank/DDBJ databases">
        <title>Comparative genome analysis confer to the adaptation heavy metal polluted environment.</title>
        <authorList>
            <person name="Li Y."/>
        </authorList>
    </citation>
    <scope>NUCLEOTIDE SEQUENCE [LARGE SCALE GENOMIC DNA]</scope>
    <source>
        <strain evidence="2">P1</strain>
    </source>
</reference>
<keyword evidence="3" id="KW-1185">Reference proteome</keyword>